<reference evidence="3" key="2">
    <citation type="submission" date="2020-06" db="EMBL/GenBank/DDBJ databases">
        <authorList>
            <person name="Sheffer M."/>
        </authorList>
    </citation>
    <scope>NUCLEOTIDE SEQUENCE</scope>
</reference>
<feature type="compositionally biased region" description="Low complexity" evidence="1">
    <location>
        <begin position="1072"/>
        <end position="1082"/>
    </location>
</feature>
<feature type="region of interest" description="Disordered" evidence="1">
    <location>
        <begin position="1173"/>
        <end position="1192"/>
    </location>
</feature>
<feature type="region of interest" description="Disordered" evidence="1">
    <location>
        <begin position="1227"/>
        <end position="1263"/>
    </location>
</feature>
<dbReference type="EMBL" id="JABXBU010002072">
    <property type="protein sequence ID" value="KAF8778945.1"/>
    <property type="molecule type" value="Genomic_DNA"/>
</dbReference>
<feature type="region of interest" description="Disordered" evidence="1">
    <location>
        <begin position="600"/>
        <end position="627"/>
    </location>
</feature>
<evidence type="ECO:0000259" key="2">
    <source>
        <dbReference type="PROSITE" id="PS00028"/>
    </source>
</evidence>
<evidence type="ECO:0000256" key="1">
    <source>
        <dbReference type="SAM" id="MobiDB-lite"/>
    </source>
</evidence>
<feature type="compositionally biased region" description="Basic residues" evidence="1">
    <location>
        <begin position="601"/>
        <end position="616"/>
    </location>
</feature>
<sequence length="1757" mass="196985">MYVCHICGVKNTSLTPFAKHLFQHLSQLCYICFPCTDFLTSRFQKSYMTNNVFFVSEKNSFEPSEDESSERTTHLCGECHNWFPDYKDFFLHLHVHKQELYQCPTCVLSFPTNIEHIHVDKLPAFNCLRCKSTFVADPKCNIFEPLIFCNIEKLSSHEPDMRVINQLVKEFKLCFTIKNRSKENSIIANSITSTSHVKSFSKENLSNLITNSSLKANAKPVKSFNKKQVSLKIHNGGHNSKYISPEREILNSSNVAHSINSSTHDKKDSCKTCFEGNAFSDSFSMNNSLCSSTSFHSPSSCGSPEIHHCMKQHGKNTTIQPPKLNSSEMVTQVSSSRNYCIVKSVGNKLVLKLQDSKPGSKLMNPNQKDSFNHTIIKKNKVKANFPLATCQANKHKKYTLSEECCITNLNSKVGSKLLLNYHNEKDSLDCIANQKKETTQTIPYTTYQLNNHIKNASLDISRLSSQETTSVSFSIPVSSSSVSSSIPLIQSNMPISNSSHILKNTKGLHRTLKRCNLKSKKVDNSEVVNTDKAAQIKPKRSRLTLNNQPCTKNNISTPRSKVCAQNSGSYTRNCHIDVLRHCLCNICSIGRLRFSGNLNKSSHRKLSNYDRSKKKRQNGEKLISNSDISNGSVTNPLLGNQINVEKVCFNLNEYSPVDFKRNPQKLNEEKVGSLANTINSLYKQSSNKCLKISPKRLDGRSLPKVTEVFYVAEDSSKHQIQQTVDYPAVPYKDMIECKSYANDAEGNNSLLTIRSCLSSPVKTVEVIPNKEISENSALLKKVCSKIFLNSSVSGNSSLWTNSDVLRNHETPSRNIAKSLYNQNLETDAIASTDSFLISNDTELLKKKVLKNSENNQLALIDSQSVKNFDAGHDNLYIQNSLTPVNDVQTQTIEVSGENHDIMHSSDNLILQKNSNSKLDGNGAVYLSGLKVGDTILINYNQNKEIAKNLYPFRKFQASDTDGWLSIPVELLTPLDCKQNEAVCSNNSPIHGNFSMISDQNKVIDDIYLQSISTIESRKQQDVSLNSLQCVNISASDGFQNNQHSVNLETLGSLSIGDSQPELNNSELLNNENLKSSSYSNNNAPKYHDNFQNSTKPVSISLCNRSDNLNYNISVDEKCMNNDLFDVDQNYKCSKVANIDGFPADLNNLKPLANENTQNTIYPNLMPPEHKVGGNINSETNSGCQKSVRSPGSKDYDRAELFDYEDVLIENPLLKDSKADPIHFNCLRSENNDSTKSVERGSVSIPDSTNNNSKSGTEKNHCSTKNEKANQVLNNSKKLLVGLTKLPHYVRSYRTYKIYERSQKRKLALQKKKKLKSANKIISNLGNGLLSAPLENDSLAIGNCINVHNASTLIDTETVGKESNFQLQSSCGASPTELISISHPTNLHTMENSETIENDFVSLDYLNQQPLKTPVFNSHVKEEFNICNQKFVEQAKTPIVSTSVGAETSYINNGSQLLPSYICPPDVANKYSTDLHTVEYGSVVGNYASLHRLNYQSVVTPVSLPKSCVKQQLDFYNQQSTEEIESPVIMCDNNESYRILVSDSNQTYAQSTPNSNELNSCQLSVPLTNTSELNSCHQQVASLTENSKSCDNLFESELLDIEQVPVLITDSSSSTNNTSCLEMLHMSYQVNNKSRCNLVSPHLPSTSDSFYLMSNYQNNFDAECYQKSLENMDAFCLWKTEYQLKYLKDRIKHINETLVKVESRQNVKFLEPRILLYKLPDSVYEKYLKKKPIMLTNILPIITDVHSLSSEKNGLFKI</sequence>
<organism evidence="3 4">
    <name type="scientific">Argiope bruennichi</name>
    <name type="common">Wasp spider</name>
    <name type="synonym">Aranea bruennichi</name>
    <dbReference type="NCBI Taxonomy" id="94029"/>
    <lineage>
        <taxon>Eukaryota</taxon>
        <taxon>Metazoa</taxon>
        <taxon>Ecdysozoa</taxon>
        <taxon>Arthropoda</taxon>
        <taxon>Chelicerata</taxon>
        <taxon>Arachnida</taxon>
        <taxon>Araneae</taxon>
        <taxon>Araneomorphae</taxon>
        <taxon>Entelegynae</taxon>
        <taxon>Araneoidea</taxon>
        <taxon>Araneidae</taxon>
        <taxon>Argiope</taxon>
    </lineage>
</organism>
<feature type="compositionally biased region" description="Polar residues" evidence="1">
    <location>
        <begin position="1244"/>
        <end position="1254"/>
    </location>
</feature>
<reference evidence="3" key="1">
    <citation type="journal article" date="2020" name="bioRxiv">
        <title>Chromosome-level reference genome of the European wasp spider Argiope bruennichi: a resource for studies on range expansion and evolutionary adaptation.</title>
        <authorList>
            <person name="Sheffer M.M."/>
            <person name="Hoppe A."/>
            <person name="Krehenwinkel H."/>
            <person name="Uhl G."/>
            <person name="Kuss A.W."/>
            <person name="Jensen L."/>
            <person name="Jensen C."/>
            <person name="Gillespie R.G."/>
            <person name="Hoff K.J."/>
            <person name="Prost S."/>
        </authorList>
    </citation>
    <scope>NUCLEOTIDE SEQUENCE</scope>
</reference>
<feature type="domain" description="C2H2-type" evidence="2">
    <location>
        <begin position="76"/>
        <end position="96"/>
    </location>
</feature>
<dbReference type="Proteomes" id="UP000807504">
    <property type="component" value="Unassembled WGS sequence"/>
</dbReference>
<evidence type="ECO:0000313" key="3">
    <source>
        <dbReference type="EMBL" id="KAF8778945.1"/>
    </source>
</evidence>
<feature type="compositionally biased region" description="Polar residues" evidence="1">
    <location>
        <begin position="1174"/>
        <end position="1189"/>
    </location>
</feature>
<accession>A0A8T0EXE6</accession>
<comment type="caution">
    <text evidence="3">The sequence shown here is derived from an EMBL/GenBank/DDBJ whole genome shotgun (WGS) entry which is preliminary data.</text>
</comment>
<dbReference type="PROSITE" id="PS00028">
    <property type="entry name" value="ZINC_FINGER_C2H2_1"/>
    <property type="match status" value="1"/>
</dbReference>
<dbReference type="InterPro" id="IPR013087">
    <property type="entry name" value="Znf_C2H2_type"/>
</dbReference>
<name>A0A8T0EXE6_ARGBR</name>
<proteinExistence type="predicted"/>
<feature type="region of interest" description="Disordered" evidence="1">
    <location>
        <begin position="1072"/>
        <end position="1091"/>
    </location>
</feature>
<feature type="compositionally biased region" description="Basic and acidic residues" evidence="1">
    <location>
        <begin position="1229"/>
        <end position="1238"/>
    </location>
</feature>
<keyword evidence="4" id="KW-1185">Reference proteome</keyword>
<dbReference type="SMART" id="SM00355">
    <property type="entry name" value="ZnF_C2H2"/>
    <property type="match status" value="2"/>
</dbReference>
<protein>
    <recommendedName>
        <fullName evidence="2">C2H2-type domain-containing protein</fullName>
    </recommendedName>
</protein>
<evidence type="ECO:0000313" key="4">
    <source>
        <dbReference type="Proteomes" id="UP000807504"/>
    </source>
</evidence>
<gene>
    <name evidence="3" type="ORF">HNY73_015619</name>
</gene>